<evidence type="ECO:0000313" key="3">
    <source>
        <dbReference type="Proteomes" id="UP000270291"/>
    </source>
</evidence>
<feature type="signal peptide" evidence="1">
    <location>
        <begin position="1"/>
        <end position="17"/>
    </location>
</feature>
<dbReference type="AlphaFoldDB" id="A0A3R9NNR5"/>
<organism evidence="2 3">
    <name type="scientific">Hymenobacter perfusus</name>
    <dbReference type="NCBI Taxonomy" id="1236770"/>
    <lineage>
        <taxon>Bacteria</taxon>
        <taxon>Pseudomonadati</taxon>
        <taxon>Bacteroidota</taxon>
        <taxon>Cytophagia</taxon>
        <taxon>Cytophagales</taxon>
        <taxon>Hymenobacteraceae</taxon>
        <taxon>Hymenobacter</taxon>
    </lineage>
</organism>
<accession>A0A3R9NNR5</accession>
<sequence>MLLTFRKLLLAATVALGGCTAQKQALSTTLPSYPWFSFTWATATVEGRKFDKVALMVPVKINDLRGNFTTQFDLGSDATLLYENALRSYFPGRRQLYALVDTTQRGINDNGVVNFGTTGLPVTMGGATIPHPRLMVGHGDAVPPDSLYTSSEKLIGSIGSDFLAGKVLIIDYPQRRMCVLDSVDAYWRGRTTFVASRLKNGRMHIPVTVGPRTYWTLFDTGASIFPLNTDYATWQSLTGTTAVTDSMRLPSWGEMVWFYGAPMPQDAYLGTLKLPKSVAWYNRNPRLTTFNKAEQIDALTGNVFFINNTVVLDFKRRQFGVVK</sequence>
<dbReference type="RefSeq" id="WP_125440209.1">
    <property type="nucleotide sequence ID" value="NZ_RWIU01000008.1"/>
</dbReference>
<evidence type="ECO:0008006" key="4">
    <source>
        <dbReference type="Google" id="ProtNLM"/>
    </source>
</evidence>
<evidence type="ECO:0000313" key="2">
    <source>
        <dbReference type="EMBL" id="RSK40137.1"/>
    </source>
</evidence>
<name>A0A3R9NNR5_9BACT</name>
<dbReference type="OrthoDB" id="7548156at2"/>
<comment type="caution">
    <text evidence="2">The sequence shown here is derived from an EMBL/GenBank/DDBJ whole genome shotgun (WGS) entry which is preliminary data.</text>
</comment>
<reference evidence="2 3" key="1">
    <citation type="submission" date="2018-12" db="EMBL/GenBank/DDBJ databases">
        <authorList>
            <person name="Feng G."/>
            <person name="Zhu H."/>
        </authorList>
    </citation>
    <scope>NUCLEOTIDE SEQUENCE [LARGE SCALE GENOMIC DNA]</scope>
    <source>
        <strain evidence="2 3">LMG 26000</strain>
    </source>
</reference>
<dbReference type="Gene3D" id="2.40.70.10">
    <property type="entry name" value="Acid Proteases"/>
    <property type="match status" value="1"/>
</dbReference>
<feature type="chain" id="PRO_5018770429" description="Peptidase A2 domain-containing protein" evidence="1">
    <location>
        <begin position="18"/>
        <end position="323"/>
    </location>
</feature>
<keyword evidence="3" id="KW-1185">Reference proteome</keyword>
<protein>
    <recommendedName>
        <fullName evidence="4">Peptidase A2 domain-containing protein</fullName>
    </recommendedName>
</protein>
<keyword evidence="1" id="KW-0732">Signal</keyword>
<evidence type="ECO:0000256" key="1">
    <source>
        <dbReference type="SAM" id="SignalP"/>
    </source>
</evidence>
<gene>
    <name evidence="2" type="ORF">EI293_19395</name>
</gene>
<proteinExistence type="predicted"/>
<dbReference type="InterPro" id="IPR021109">
    <property type="entry name" value="Peptidase_aspartic_dom_sf"/>
</dbReference>
<dbReference type="Proteomes" id="UP000270291">
    <property type="component" value="Unassembled WGS sequence"/>
</dbReference>
<dbReference type="PROSITE" id="PS51257">
    <property type="entry name" value="PROKAR_LIPOPROTEIN"/>
    <property type="match status" value="1"/>
</dbReference>
<dbReference type="EMBL" id="RWIU01000008">
    <property type="protein sequence ID" value="RSK40137.1"/>
    <property type="molecule type" value="Genomic_DNA"/>
</dbReference>